<dbReference type="PANTHER" id="PTHR43685:SF11">
    <property type="entry name" value="GLYCOSYLTRANSFERASE TAGX-RELATED"/>
    <property type="match status" value="1"/>
</dbReference>
<gene>
    <name evidence="3" type="ORF">CA260_08830</name>
</gene>
<dbReference type="SUPFAM" id="SSF53448">
    <property type="entry name" value="Nucleotide-diphospho-sugar transferases"/>
    <property type="match status" value="1"/>
</dbReference>
<dbReference type="InterPro" id="IPR029044">
    <property type="entry name" value="Nucleotide-diphossugar_trans"/>
</dbReference>
<dbReference type="EMBL" id="NFZS01000001">
    <property type="protein sequence ID" value="RAO77923.1"/>
    <property type="molecule type" value="Genomic_DNA"/>
</dbReference>
<dbReference type="Gene3D" id="3.90.550.10">
    <property type="entry name" value="Spore Coat Polysaccharide Biosynthesis Protein SpsA, Chain A"/>
    <property type="match status" value="1"/>
</dbReference>
<dbReference type="AlphaFoldDB" id="A0A328P9H1"/>
<dbReference type="OrthoDB" id="9802649at2"/>
<dbReference type="Pfam" id="PF00535">
    <property type="entry name" value="Glycos_transf_2"/>
    <property type="match status" value="1"/>
</dbReference>
<evidence type="ECO:0000313" key="4">
    <source>
        <dbReference type="Proteomes" id="UP000248926"/>
    </source>
</evidence>
<evidence type="ECO:0000256" key="1">
    <source>
        <dbReference type="SAM" id="MobiDB-lite"/>
    </source>
</evidence>
<reference evidence="3 4" key="1">
    <citation type="journal article" date="2018" name="Genet. Mol. Biol.">
        <title>The genome sequence of Dyella jiangningensis FCAV SCS01 from a lignocellulose-decomposing microbial consortium metagenome reveals potential for biotechnological applications.</title>
        <authorList>
            <person name="Desiderato J.G."/>
            <person name="Alvarenga D.O."/>
            <person name="Constancio M.T.L."/>
            <person name="Alves L.M.C."/>
            <person name="Varani A.M."/>
        </authorList>
    </citation>
    <scope>NUCLEOTIDE SEQUENCE [LARGE SCALE GENOMIC DNA]</scope>
    <source>
        <strain evidence="3 4">FCAV SCS01</strain>
    </source>
</reference>
<dbReference type="Proteomes" id="UP000248926">
    <property type="component" value="Unassembled WGS sequence"/>
</dbReference>
<evidence type="ECO:0000313" key="3">
    <source>
        <dbReference type="EMBL" id="RAO77923.1"/>
    </source>
</evidence>
<comment type="caution">
    <text evidence="3">The sequence shown here is derived from an EMBL/GenBank/DDBJ whole genome shotgun (WGS) entry which is preliminary data.</text>
</comment>
<dbReference type="InterPro" id="IPR050834">
    <property type="entry name" value="Glycosyltransf_2"/>
</dbReference>
<dbReference type="InterPro" id="IPR001173">
    <property type="entry name" value="Glyco_trans_2-like"/>
</dbReference>
<protein>
    <recommendedName>
        <fullName evidence="2">Glycosyltransferase 2-like domain-containing protein</fullName>
    </recommendedName>
</protein>
<accession>A0A328P9H1</accession>
<feature type="region of interest" description="Disordered" evidence="1">
    <location>
        <begin position="1"/>
        <end position="21"/>
    </location>
</feature>
<dbReference type="CDD" id="cd00761">
    <property type="entry name" value="Glyco_tranf_GTA_type"/>
    <property type="match status" value="1"/>
</dbReference>
<feature type="domain" description="Glycosyltransferase 2-like" evidence="2">
    <location>
        <begin position="51"/>
        <end position="181"/>
    </location>
</feature>
<name>A0A328P9H1_9GAMM</name>
<evidence type="ECO:0000259" key="2">
    <source>
        <dbReference type="Pfam" id="PF00535"/>
    </source>
</evidence>
<organism evidence="3 4">
    <name type="scientific">Dyella jiangningensis</name>
    <dbReference type="NCBI Taxonomy" id="1379159"/>
    <lineage>
        <taxon>Bacteria</taxon>
        <taxon>Pseudomonadati</taxon>
        <taxon>Pseudomonadota</taxon>
        <taxon>Gammaproteobacteria</taxon>
        <taxon>Lysobacterales</taxon>
        <taxon>Rhodanobacteraceae</taxon>
        <taxon>Dyella</taxon>
    </lineage>
</organism>
<keyword evidence="4" id="KW-1185">Reference proteome</keyword>
<sequence length="294" mass="32583">MPARKAAGRTGEHEGAPAVRAHPCRAAVRDVDRFHRAQARAGGFMSQALVSVVMPAYNAQAYIRGAVLSVLSQSYASWELLIVDDASTDGTAALVDALAAADDRIRVIHAEVNAGVAAARNTAMAAARGSHIAFLDSDDAWHSSKLEWQMRHMEETGSRVCYAPYDRVGEDGRLLSHVRPPANVSYEQMLRSNHIGNLTGIYERSLGDAPFRRVGHEDYVFWLEMVRRAGSATCVPSDHALAYYLVRDGSVSADKWRAACWQWRIYRDVARLGWLSSSQHMCHYAWQAVMKRVV</sequence>
<dbReference type="PANTHER" id="PTHR43685">
    <property type="entry name" value="GLYCOSYLTRANSFERASE"/>
    <property type="match status" value="1"/>
</dbReference>
<proteinExistence type="predicted"/>